<evidence type="ECO:0000256" key="1">
    <source>
        <dbReference type="ARBA" id="ARBA00004123"/>
    </source>
</evidence>
<dbReference type="InterPro" id="IPR003657">
    <property type="entry name" value="WRKY_dom"/>
</dbReference>
<sequence length="317" mass="34474">MTMAMASMPPACAATELVAKGRESAAVLKAMLGQLPAAATPHDGLRDLAEQVLRCCDRALAALLRGAATEEAACSSSARKRRKQPAERQGGLAPPPPSPAATGSKRMRMSRGERGTRAEKKETMEDGFIWRKYGQKDIHGSNYPRLYFRCTYKDDRGCEARRQVQRSDTDPCAAYLITYFGEHTCCCRDDAVEAPAPFVIDFGLSAAACDDGLQLPQYGSPWPSCDDDGPGPVELQTPPPRTSADLCSSPPEEELRAGACDVAEFVAEQSTTVTAELMGRMTSPEWDGCLDWELGEGDSSLDVDGFDRYYFDYSDLL</sequence>
<evidence type="ECO:0000259" key="7">
    <source>
        <dbReference type="PROSITE" id="PS50811"/>
    </source>
</evidence>
<feature type="compositionally biased region" description="Basic and acidic residues" evidence="6">
    <location>
        <begin position="110"/>
        <end position="120"/>
    </location>
</feature>
<keyword evidence="5" id="KW-0539">Nucleus</keyword>
<dbReference type="OMA" id="MEDGFIW"/>
<evidence type="ECO:0000313" key="9">
    <source>
        <dbReference type="EMBL" id="AQK94474.1"/>
    </source>
</evidence>
<dbReference type="PaxDb" id="4577-GRMZM2G432583_P01"/>
<dbReference type="SMR" id="K7UWT7"/>
<feature type="region of interest" description="Disordered" evidence="6">
    <location>
        <begin position="73"/>
        <end position="120"/>
    </location>
</feature>
<dbReference type="ExpressionAtlas" id="K7UWT7">
    <property type="expression patterns" value="baseline and differential"/>
</dbReference>
<dbReference type="STRING" id="4577.K7UWT7"/>
<comment type="subcellular location">
    <subcellularLocation>
        <location evidence="1">Nucleus</location>
    </subcellularLocation>
</comment>
<dbReference type="Gene3D" id="2.20.25.80">
    <property type="entry name" value="WRKY domain"/>
    <property type="match status" value="1"/>
</dbReference>
<evidence type="ECO:0000256" key="6">
    <source>
        <dbReference type="SAM" id="MobiDB-lite"/>
    </source>
</evidence>
<dbReference type="InterPro" id="IPR036576">
    <property type="entry name" value="WRKY_dom_sf"/>
</dbReference>
<keyword evidence="4" id="KW-0804">Transcription</keyword>
<dbReference type="PROSITE" id="PS50811">
    <property type="entry name" value="WRKY"/>
    <property type="match status" value="1"/>
</dbReference>
<name>K7UWT7_MAIZE</name>
<gene>
    <name evidence="8" type="primary">WRKY44</name>
    <name evidence="9" type="ORF">ZEAMMB73_Zm00001d010617</name>
</gene>
<feature type="domain" description="WRKY" evidence="7">
    <location>
        <begin position="119"/>
        <end position="183"/>
    </location>
</feature>
<dbReference type="GO" id="GO:0005634">
    <property type="term" value="C:nucleus"/>
    <property type="evidence" value="ECO:0007669"/>
    <property type="project" value="UniProtKB-SubCell"/>
</dbReference>
<dbReference type="PANTHER" id="PTHR31282">
    <property type="entry name" value="WRKY TRANSCRIPTION FACTOR 21-RELATED"/>
    <property type="match status" value="1"/>
</dbReference>
<evidence type="ECO:0000256" key="2">
    <source>
        <dbReference type="ARBA" id="ARBA00023015"/>
    </source>
</evidence>
<accession>A0A1D6FSD7</accession>
<dbReference type="AlphaFoldDB" id="K7UWT7"/>
<dbReference type="IntAct" id="K7UWT7">
    <property type="interactions" value="20"/>
</dbReference>
<accession>K7UWT7</accession>
<dbReference type="FunCoup" id="K7UWT7">
    <property type="interactions" value="576"/>
</dbReference>
<dbReference type="eggNOG" id="ENOG502R7AN">
    <property type="taxonomic scope" value="Eukaryota"/>
</dbReference>
<reference evidence="9" key="2">
    <citation type="submission" date="2015-12" db="EMBL/GenBank/DDBJ databases">
        <title>Update maize B73 reference genome by single molecule sequencing technologies.</title>
        <authorList>
            <consortium name="Maize Genome Sequencing Project"/>
            <person name="Ware D."/>
        </authorList>
    </citation>
    <scope>NUCLEOTIDE SEQUENCE</scope>
    <source>
        <tissue evidence="9">Seedling</tissue>
    </source>
</reference>
<dbReference type="InterPro" id="IPR044810">
    <property type="entry name" value="WRKY_plant"/>
</dbReference>
<evidence type="ECO:0000313" key="8">
    <source>
        <dbReference type="EMBL" id="AIB05689.1"/>
    </source>
</evidence>
<evidence type="ECO:0000256" key="3">
    <source>
        <dbReference type="ARBA" id="ARBA00023125"/>
    </source>
</evidence>
<dbReference type="HOGENOM" id="CLU_075175_0_0_1"/>
<dbReference type="Pfam" id="PF03106">
    <property type="entry name" value="WRKY"/>
    <property type="match status" value="1"/>
</dbReference>
<evidence type="ECO:0000256" key="5">
    <source>
        <dbReference type="ARBA" id="ARBA00023242"/>
    </source>
</evidence>
<keyword evidence="2" id="KW-0805">Transcription regulation</keyword>
<dbReference type="SMART" id="SM00774">
    <property type="entry name" value="WRKY"/>
    <property type="match status" value="1"/>
</dbReference>
<dbReference type="SUPFAM" id="SSF118290">
    <property type="entry name" value="WRKY DNA-binding domain"/>
    <property type="match status" value="1"/>
</dbReference>
<dbReference type="GeneID" id="103635797"/>
<dbReference type="GO" id="GO:0003700">
    <property type="term" value="F:DNA-binding transcription factor activity"/>
    <property type="evidence" value="ECO:0007669"/>
    <property type="project" value="InterPro"/>
</dbReference>
<dbReference type="InParanoid" id="K7UWT7"/>
<dbReference type="GO" id="GO:0043565">
    <property type="term" value="F:sequence-specific DNA binding"/>
    <property type="evidence" value="ECO:0007669"/>
    <property type="project" value="InterPro"/>
</dbReference>
<protein>
    <submittedName>
        <fullName evidence="9">Putative WRKY DNA-binding domain superfamily protein</fullName>
    </submittedName>
    <submittedName>
        <fullName evidence="8">WRKY transcription factor</fullName>
    </submittedName>
</protein>
<dbReference type="OrthoDB" id="2021064at2759"/>
<proteinExistence type="evidence at transcript level"/>
<dbReference type="EMBL" id="CM000784">
    <property type="protein sequence ID" value="AQK94474.1"/>
    <property type="molecule type" value="Genomic_DNA"/>
</dbReference>
<evidence type="ECO:0000256" key="4">
    <source>
        <dbReference type="ARBA" id="ARBA00023163"/>
    </source>
</evidence>
<keyword evidence="3 9" id="KW-0238">DNA-binding</keyword>
<reference evidence="8" key="1">
    <citation type="submission" date="2014-04" db="EMBL/GenBank/DDBJ databases">
        <title>The Maize TFome - Development of a transcription factor open reading frame collection for functional genomics.</title>
        <authorList>
            <person name="Burdo B."/>
            <person name="Gray J."/>
            <person name="Goetting-Minesky M.P."/>
            <person name="Wittler B."/>
            <person name="Hunt M."/>
            <person name="Li T."/>
            <person name="Velliquette D."/>
            <person name="Thomas J."/>
            <person name="Gentzel I."/>
            <person name="Dos Santos Brito M."/>
            <person name="Mejia-Guerra M.K."/>
            <person name="Connolly L.N."/>
            <person name="Qaisi D."/>
            <person name="Li W."/>
            <person name="Casas M.I."/>
            <person name="Doseff A.I."/>
            <person name="Grotewold E."/>
        </authorList>
    </citation>
    <scope>NUCLEOTIDE SEQUENCE</scope>
</reference>
<organism evidence="9">
    <name type="scientific">Zea mays</name>
    <name type="common">Maize</name>
    <dbReference type="NCBI Taxonomy" id="4577"/>
    <lineage>
        <taxon>Eukaryota</taxon>
        <taxon>Viridiplantae</taxon>
        <taxon>Streptophyta</taxon>
        <taxon>Embryophyta</taxon>
        <taxon>Tracheophyta</taxon>
        <taxon>Spermatophyta</taxon>
        <taxon>Magnoliopsida</taxon>
        <taxon>Liliopsida</taxon>
        <taxon>Poales</taxon>
        <taxon>Poaceae</taxon>
        <taxon>PACMAD clade</taxon>
        <taxon>Panicoideae</taxon>
        <taxon>Andropogonodae</taxon>
        <taxon>Andropogoneae</taxon>
        <taxon>Tripsacinae</taxon>
        <taxon>Zea</taxon>
    </lineage>
</organism>
<dbReference type="KEGG" id="zma:103635797"/>
<dbReference type="EMBL" id="KJ728198">
    <property type="protein sequence ID" value="AIB05689.1"/>
    <property type="molecule type" value="mRNA"/>
</dbReference>